<dbReference type="InterPro" id="IPR052207">
    <property type="entry name" value="Max-like/E-box_TFs"/>
</dbReference>
<proteinExistence type="evidence at transcript level"/>
<dbReference type="GO" id="GO:0000981">
    <property type="term" value="F:DNA-binding transcription factor activity, RNA polymerase II-specific"/>
    <property type="evidence" value="ECO:0007669"/>
    <property type="project" value="TreeGrafter"/>
</dbReference>
<evidence type="ECO:0000256" key="4">
    <source>
        <dbReference type="ARBA" id="ARBA00023163"/>
    </source>
</evidence>
<evidence type="ECO:0000256" key="1">
    <source>
        <dbReference type="ARBA" id="ARBA00004123"/>
    </source>
</evidence>
<feature type="non-terminal residue" evidence="7">
    <location>
        <position position="1"/>
    </location>
</feature>
<dbReference type="GO" id="GO:0005634">
    <property type="term" value="C:nucleus"/>
    <property type="evidence" value="ECO:0007669"/>
    <property type="project" value="UniProtKB-SubCell"/>
</dbReference>
<name>U5YQ59_SCHMD</name>
<dbReference type="GO" id="GO:0000978">
    <property type="term" value="F:RNA polymerase II cis-regulatory region sequence-specific DNA binding"/>
    <property type="evidence" value="ECO:0007669"/>
    <property type="project" value="TreeGrafter"/>
</dbReference>
<keyword evidence="5" id="KW-0539">Nucleus</keyword>
<evidence type="ECO:0000256" key="6">
    <source>
        <dbReference type="SAM" id="MobiDB-lite"/>
    </source>
</evidence>
<keyword evidence="2" id="KW-0805">Transcription regulation</keyword>
<protein>
    <submittedName>
        <fullName evidence="7">Mlxipl protein</fullName>
    </submittedName>
</protein>
<feature type="non-terminal residue" evidence="7">
    <location>
        <position position="280"/>
    </location>
</feature>
<feature type="region of interest" description="Disordered" evidence="6">
    <location>
        <begin position="260"/>
        <end position="280"/>
    </location>
</feature>
<evidence type="ECO:0000256" key="2">
    <source>
        <dbReference type="ARBA" id="ARBA00023015"/>
    </source>
</evidence>
<dbReference type="PANTHER" id="PTHR15741:SF37">
    <property type="entry name" value="LD38259P"/>
    <property type="match status" value="1"/>
</dbReference>
<reference evidence="7" key="1">
    <citation type="journal article" date="2013" name="Development">
        <title>Genome-wide analysis of the bHLH gene family in planarians identifies factors required for adult neurogenesis and neuronal regeneration.</title>
        <authorList>
            <person name="Cowles M.W."/>
            <person name="Brown D.D."/>
            <person name="Nisperos S.V."/>
            <person name="Stanley B.N."/>
            <person name="Pearson B.J."/>
            <person name="Zayas R.M."/>
        </authorList>
    </citation>
    <scope>NUCLEOTIDE SEQUENCE</scope>
</reference>
<gene>
    <name evidence="7" type="primary">mlxipl</name>
</gene>
<dbReference type="PANTHER" id="PTHR15741">
    <property type="entry name" value="BASIC HELIX-LOOP-HELIX ZIP TRANSCRIPTION FACTOR"/>
    <property type="match status" value="1"/>
</dbReference>
<accession>U5YQ59</accession>
<evidence type="ECO:0000256" key="5">
    <source>
        <dbReference type="ARBA" id="ARBA00023242"/>
    </source>
</evidence>
<dbReference type="EMBL" id="KF487097">
    <property type="protein sequence ID" value="AGZ94912.1"/>
    <property type="molecule type" value="mRNA"/>
</dbReference>
<keyword evidence="4" id="KW-0804">Transcription</keyword>
<comment type="subcellular location">
    <subcellularLocation>
        <location evidence="1">Nucleus</location>
    </subcellularLocation>
</comment>
<evidence type="ECO:0000313" key="7">
    <source>
        <dbReference type="EMBL" id="AGZ94912.1"/>
    </source>
</evidence>
<keyword evidence="3" id="KW-0238">DNA-binding</keyword>
<organism evidence="7">
    <name type="scientific">Schmidtea mediterranea</name>
    <name type="common">Freshwater planarian flatworm</name>
    <dbReference type="NCBI Taxonomy" id="79327"/>
    <lineage>
        <taxon>Eukaryota</taxon>
        <taxon>Metazoa</taxon>
        <taxon>Spiralia</taxon>
        <taxon>Lophotrochozoa</taxon>
        <taxon>Platyhelminthes</taxon>
        <taxon>Rhabditophora</taxon>
        <taxon>Seriata</taxon>
        <taxon>Tricladida</taxon>
        <taxon>Continenticola</taxon>
        <taxon>Geoplanoidea</taxon>
        <taxon>Dugesiidae</taxon>
        <taxon>Schmidtea</taxon>
    </lineage>
</organism>
<dbReference type="AlphaFoldDB" id="U5YQ59"/>
<sequence length="280" mass="31389">VFGTVVLEGKYWKRKNNIIVDQYKKWREFSKHKFLLNSDPLSGSNLFKSIHVQRNGHFKFSSTSPPPNLNDIFMDLDLPYWDMSEDELTSEIMQPQLTNLQPRMDSSIDFLNDFLCSPQKSFKSQKMFSSETCLNAFDSSQKLNLHSNVFDRNSLNYFQNHRNSLFTSSNMAIPDPNLNQLSQHNLRPDIKTSPTEGGVSGGGSGGLCKTPNLLSILLQPISTSGLCQISENKPVYCATITSVPNNNSLIASTLSYTGCHSRPQTSNSSSKPLQQQINPV</sequence>
<evidence type="ECO:0000256" key="3">
    <source>
        <dbReference type="ARBA" id="ARBA00023125"/>
    </source>
</evidence>